<gene>
    <name evidence="1" type="ORF">GCM10010492_00100</name>
</gene>
<reference evidence="1 2" key="1">
    <citation type="journal article" date="2019" name="Int. J. Syst. Evol. Microbiol.">
        <title>The Global Catalogue of Microorganisms (GCM) 10K type strain sequencing project: providing services to taxonomists for standard genome sequencing and annotation.</title>
        <authorList>
            <consortium name="The Broad Institute Genomics Platform"/>
            <consortium name="The Broad Institute Genome Sequencing Center for Infectious Disease"/>
            <person name="Wu L."/>
            <person name="Ma J."/>
        </authorList>
    </citation>
    <scope>NUCLEOTIDE SEQUENCE [LARGE SCALE GENOMIC DNA]</scope>
    <source>
        <strain evidence="1 2">JCM 3380</strain>
    </source>
</reference>
<dbReference type="InterPro" id="IPR019587">
    <property type="entry name" value="Polyketide_cyclase/dehydratase"/>
</dbReference>
<dbReference type="Proteomes" id="UP001500416">
    <property type="component" value="Unassembled WGS sequence"/>
</dbReference>
<dbReference type="Gene3D" id="3.30.530.20">
    <property type="match status" value="1"/>
</dbReference>
<dbReference type="CDD" id="cd07812">
    <property type="entry name" value="SRPBCC"/>
    <property type="match status" value="1"/>
</dbReference>
<evidence type="ECO:0000313" key="2">
    <source>
        <dbReference type="Proteomes" id="UP001500416"/>
    </source>
</evidence>
<evidence type="ECO:0000313" key="1">
    <source>
        <dbReference type="EMBL" id="GAA0206659.1"/>
    </source>
</evidence>
<sequence>MVEVNLRVPAPADRVFAVLSDGWSYASWVVGAAHIREVDTGWPAPGTRIHHSIGTWPALVQDVTRVVSCDPNRSLELEAGLWPFGAARVRFELAEEAGATQVTMHEEVQKGPLSVLPTAAQALFLAPRNKETLHRLADLAVRKESRN</sequence>
<name>A0ABN0SYL7_9PSEU</name>
<dbReference type="InterPro" id="IPR023393">
    <property type="entry name" value="START-like_dom_sf"/>
</dbReference>
<dbReference type="Pfam" id="PF10604">
    <property type="entry name" value="Polyketide_cyc2"/>
    <property type="match status" value="1"/>
</dbReference>
<keyword evidence="2" id="KW-1185">Reference proteome</keyword>
<dbReference type="RefSeq" id="WP_343931432.1">
    <property type="nucleotide sequence ID" value="NZ_BAAABU010000001.1"/>
</dbReference>
<organism evidence="1 2">
    <name type="scientific">Saccharothrix mutabilis subsp. mutabilis</name>
    <dbReference type="NCBI Taxonomy" id="66855"/>
    <lineage>
        <taxon>Bacteria</taxon>
        <taxon>Bacillati</taxon>
        <taxon>Actinomycetota</taxon>
        <taxon>Actinomycetes</taxon>
        <taxon>Pseudonocardiales</taxon>
        <taxon>Pseudonocardiaceae</taxon>
        <taxon>Saccharothrix</taxon>
    </lineage>
</organism>
<protein>
    <submittedName>
        <fullName evidence="1">SRPBCC family protein</fullName>
    </submittedName>
</protein>
<accession>A0ABN0SYL7</accession>
<dbReference type="SUPFAM" id="SSF55961">
    <property type="entry name" value="Bet v1-like"/>
    <property type="match status" value="1"/>
</dbReference>
<comment type="caution">
    <text evidence="1">The sequence shown here is derived from an EMBL/GenBank/DDBJ whole genome shotgun (WGS) entry which is preliminary data.</text>
</comment>
<proteinExistence type="predicted"/>
<dbReference type="EMBL" id="BAAABU010000001">
    <property type="protein sequence ID" value="GAA0206659.1"/>
    <property type="molecule type" value="Genomic_DNA"/>
</dbReference>